<dbReference type="PANTHER" id="PTHR21250">
    <property type="entry name" value="PRE-RRNA-PROCESSING PROTEIN TSR2 HOMOLOG"/>
    <property type="match status" value="1"/>
</dbReference>
<dbReference type="Proteomes" id="UP001652660">
    <property type="component" value="Chromosome 6c"/>
</dbReference>
<gene>
    <name evidence="5" type="primary">LOC113692792</name>
</gene>
<evidence type="ECO:0000313" key="4">
    <source>
        <dbReference type="Proteomes" id="UP001652660"/>
    </source>
</evidence>
<reference evidence="5" key="2">
    <citation type="submission" date="2025-08" db="UniProtKB">
        <authorList>
            <consortium name="RefSeq"/>
        </authorList>
    </citation>
    <scope>IDENTIFICATION</scope>
    <source>
        <tissue evidence="5">Leaves</tissue>
    </source>
</reference>
<organism evidence="4 5">
    <name type="scientific">Coffea arabica</name>
    <name type="common">Arabian coffee</name>
    <dbReference type="NCBI Taxonomy" id="13443"/>
    <lineage>
        <taxon>Eukaryota</taxon>
        <taxon>Viridiplantae</taxon>
        <taxon>Streptophyta</taxon>
        <taxon>Embryophyta</taxon>
        <taxon>Tracheophyta</taxon>
        <taxon>Spermatophyta</taxon>
        <taxon>Magnoliopsida</taxon>
        <taxon>eudicotyledons</taxon>
        <taxon>Gunneridae</taxon>
        <taxon>Pentapetalae</taxon>
        <taxon>asterids</taxon>
        <taxon>lamiids</taxon>
        <taxon>Gentianales</taxon>
        <taxon>Rubiaceae</taxon>
        <taxon>Ixoroideae</taxon>
        <taxon>Gardenieae complex</taxon>
        <taxon>Bertiereae - Coffeeae clade</taxon>
        <taxon>Coffeeae</taxon>
        <taxon>Coffea</taxon>
    </lineage>
</organism>
<dbReference type="RefSeq" id="XP_027067160.1">
    <property type="nucleotide sequence ID" value="XM_027211359.2"/>
</dbReference>
<sequence>MDSNYRSNTGTGKSSAAAAPQLTGEAAAEFQQGINLLLSRWTALQMAVQSEWGGPQSRLKSQQLELDLFSLLAGSKERVYMDDVEDLLDDSMLSLGTEIADGSIEEIAEKLMFMHEECLKGDFSSIQRLRATNPPPGAATHVTQIQASSDSDSDDNEDSDNGNGPNDGSSKMVVDVPQSHSVMNREEMMVDESIPQEPAETEDGWTVVASKRNRVNMMDISVCDETASIFSLIVLSHDWSS</sequence>
<dbReference type="Pfam" id="PF10273">
    <property type="entry name" value="WGG"/>
    <property type="match status" value="1"/>
</dbReference>
<reference evidence="4" key="1">
    <citation type="journal article" date="2025" name="Foods">
        <title>Unveiling the Microbial Signatures of Arabica Coffee Cherries: Insights into Ripeness Specific Diversity, Functional Traits, and Implications for Quality and Safety.</title>
        <authorList>
            <consortium name="RefSeq"/>
            <person name="Tenea G.N."/>
            <person name="Cifuentes V."/>
            <person name="Reyes P."/>
            <person name="Cevallos-Vallejos M."/>
        </authorList>
    </citation>
    <scope>NUCLEOTIDE SEQUENCE [LARGE SCALE GENOMIC DNA]</scope>
</reference>
<evidence type="ECO:0000256" key="1">
    <source>
        <dbReference type="ARBA" id="ARBA00006524"/>
    </source>
</evidence>
<evidence type="ECO:0000256" key="2">
    <source>
        <dbReference type="ARBA" id="ARBA00022552"/>
    </source>
</evidence>
<evidence type="ECO:0000313" key="5">
    <source>
        <dbReference type="RefSeq" id="XP_027067160.1"/>
    </source>
</evidence>
<feature type="region of interest" description="Disordered" evidence="3">
    <location>
        <begin position="128"/>
        <end position="173"/>
    </location>
</feature>
<feature type="compositionally biased region" description="Acidic residues" evidence="3">
    <location>
        <begin position="151"/>
        <end position="160"/>
    </location>
</feature>
<dbReference type="AlphaFoldDB" id="A0A6P6SMP7"/>
<protein>
    <submittedName>
        <fullName evidence="5">Uncharacterized protein isoform X1</fullName>
    </submittedName>
</protein>
<evidence type="ECO:0000256" key="3">
    <source>
        <dbReference type="SAM" id="MobiDB-lite"/>
    </source>
</evidence>
<keyword evidence="2" id="KW-0698">rRNA processing</keyword>
<dbReference type="GeneID" id="113692792"/>
<feature type="compositionally biased region" description="Low complexity" evidence="3">
    <location>
        <begin position="161"/>
        <end position="170"/>
    </location>
</feature>
<dbReference type="OrthoDB" id="263560at2759"/>
<dbReference type="GO" id="GO:0006364">
    <property type="term" value="P:rRNA processing"/>
    <property type="evidence" value="ECO:0007669"/>
    <property type="project" value="UniProtKB-KW"/>
</dbReference>
<dbReference type="InterPro" id="IPR019398">
    <property type="entry name" value="Pre-rRNA_process_TSR2"/>
</dbReference>
<accession>A0A6P6SMP7</accession>
<comment type="similarity">
    <text evidence="1">Belongs to the TSR2 family.</text>
</comment>
<name>A0A6P6SMP7_COFAR</name>
<keyword evidence="4" id="KW-1185">Reference proteome</keyword>
<proteinExistence type="inferred from homology"/>